<proteinExistence type="predicted"/>
<protein>
    <submittedName>
        <fullName evidence="1">Uncharacterized protein</fullName>
    </submittedName>
</protein>
<dbReference type="KEGG" id="hcu:MUN79_15005"/>
<evidence type="ECO:0000313" key="1">
    <source>
        <dbReference type="EMBL" id="UOQ70081.1"/>
    </source>
</evidence>
<dbReference type="RefSeq" id="WP_244673505.1">
    <property type="nucleotide sequence ID" value="NZ_CP095046.1"/>
</dbReference>
<keyword evidence="2" id="KW-1185">Reference proteome</keyword>
<reference evidence="1" key="1">
    <citation type="submission" date="2022-04" db="EMBL/GenBank/DDBJ databases">
        <title>Hymenobacter sp. isolated from the air.</title>
        <authorList>
            <person name="Won M."/>
            <person name="Lee C.-M."/>
            <person name="Woen H.-Y."/>
            <person name="Kwon S.-W."/>
        </authorList>
    </citation>
    <scope>NUCLEOTIDE SEQUENCE</scope>
    <source>
        <strain evidence="1">5116S-3</strain>
    </source>
</reference>
<evidence type="ECO:0000313" key="2">
    <source>
        <dbReference type="Proteomes" id="UP000831796"/>
    </source>
</evidence>
<sequence length="46" mass="5234">MTFPATKESLVFFTNSANGLKIVDEVLRLFVGPGQYQVMQWLAEEK</sequence>
<name>A0A8T9Q104_9BACT</name>
<dbReference type="Proteomes" id="UP000831796">
    <property type="component" value="Chromosome"/>
</dbReference>
<dbReference type="AlphaFoldDB" id="A0A8T9Q104"/>
<gene>
    <name evidence="1" type="ORF">MUN79_15005</name>
</gene>
<organism evidence="1 2">
    <name type="scientific">Hymenobacter cellulosilyticus</name>
    <dbReference type="NCBI Taxonomy" id="2932248"/>
    <lineage>
        <taxon>Bacteria</taxon>
        <taxon>Pseudomonadati</taxon>
        <taxon>Bacteroidota</taxon>
        <taxon>Cytophagia</taxon>
        <taxon>Cytophagales</taxon>
        <taxon>Hymenobacteraceae</taxon>
        <taxon>Hymenobacter</taxon>
    </lineage>
</organism>
<dbReference type="EMBL" id="CP095046">
    <property type="protein sequence ID" value="UOQ70081.1"/>
    <property type="molecule type" value="Genomic_DNA"/>
</dbReference>
<accession>A0A8T9Q104</accession>